<feature type="transmembrane region" description="Helical" evidence="1">
    <location>
        <begin position="270"/>
        <end position="289"/>
    </location>
</feature>
<keyword evidence="1" id="KW-0472">Membrane</keyword>
<dbReference type="RefSeq" id="WP_136523247.1">
    <property type="nucleotide sequence ID" value="NZ_SDLV01000061.1"/>
</dbReference>
<keyword evidence="1" id="KW-0812">Transmembrane</keyword>
<feature type="transmembrane region" description="Helical" evidence="1">
    <location>
        <begin position="301"/>
        <end position="322"/>
    </location>
</feature>
<dbReference type="InterPro" id="IPR025291">
    <property type="entry name" value="DUF4153"/>
</dbReference>
<feature type="transmembrane region" description="Helical" evidence="1">
    <location>
        <begin position="231"/>
        <end position="250"/>
    </location>
</feature>
<feature type="transmembrane region" description="Helical" evidence="1">
    <location>
        <begin position="128"/>
        <end position="150"/>
    </location>
</feature>
<feature type="transmembrane region" description="Helical" evidence="1">
    <location>
        <begin position="6"/>
        <end position="37"/>
    </location>
</feature>
<evidence type="ECO:0000256" key="1">
    <source>
        <dbReference type="SAM" id="Phobius"/>
    </source>
</evidence>
<evidence type="ECO:0000313" key="2">
    <source>
        <dbReference type="EMBL" id="THV56131.1"/>
    </source>
</evidence>
<dbReference type="EMBL" id="SDLV01000061">
    <property type="protein sequence ID" value="THV56131.1"/>
    <property type="molecule type" value="Genomic_DNA"/>
</dbReference>
<feature type="transmembrane region" description="Helical" evidence="1">
    <location>
        <begin position="170"/>
        <end position="188"/>
    </location>
</feature>
<dbReference type="Proteomes" id="UP000306038">
    <property type="component" value="Unassembled WGS sequence"/>
</dbReference>
<organism evidence="2 3">
    <name type="scientific">Chryseobacterium candidae</name>
    <dbReference type="NCBI Taxonomy" id="1978493"/>
    <lineage>
        <taxon>Bacteria</taxon>
        <taxon>Pseudomonadati</taxon>
        <taxon>Bacteroidota</taxon>
        <taxon>Flavobacteriia</taxon>
        <taxon>Flavobacteriales</taxon>
        <taxon>Weeksellaceae</taxon>
        <taxon>Chryseobacterium group</taxon>
        <taxon>Chryseobacterium</taxon>
    </lineage>
</organism>
<comment type="caution">
    <text evidence="2">The sequence shown here is derived from an EMBL/GenBank/DDBJ whole genome shotgun (WGS) entry which is preliminary data.</text>
</comment>
<evidence type="ECO:0000313" key="3">
    <source>
        <dbReference type="Proteomes" id="UP000306038"/>
    </source>
</evidence>
<feature type="transmembrane region" description="Helical" evidence="1">
    <location>
        <begin position="365"/>
        <end position="387"/>
    </location>
</feature>
<sequence length="464" mass="54079">MKTHHYIFLTAILFVIVFYEQDVGLNLGILGIVYAALTLFRTPAKNKTGIFYVLFATSILSSIAFAWFGDFTSFIAVMSSLLLLGYKSKNRRLKILFLIPVFILNSCTSFCRFFSFDEWLPKKNFSGLWQKTLAFFLIPLVLVSVFFGIYSAGSDHFAALFTDYELDINLWQVFCLSVLGFFIAFNYWNYAVEKLIYKNNHVLDNDFRKDSRIPKATYSFLDLDAERMSGVISFVLLNILLIFFIVTYNYEQFYEAVKTPVQLSEETHERVNAVIMSIVMAILVIMFYFKSGFNFDPKAGSLKLLAKIWIFLNAVLVVSAALKNYEYIVYYAFTYKRLGVFAFLLLSLIGLALTYIKIQKQKRNIFLVNTMIWYFYATVLVCSYFNWGGFITSQNMKRKDFAVNYHRTSISFSEKALLKYADEKNDQKLKKTLQDKVKNERSKTFLSKILYYQTINIEDHEKPY</sequence>
<feature type="transmembrane region" description="Helical" evidence="1">
    <location>
        <begin position="95"/>
        <end position="116"/>
    </location>
</feature>
<keyword evidence="1" id="KW-1133">Transmembrane helix</keyword>
<keyword evidence="3" id="KW-1185">Reference proteome</keyword>
<feature type="transmembrane region" description="Helical" evidence="1">
    <location>
        <begin position="49"/>
        <end position="75"/>
    </location>
</feature>
<protein>
    <submittedName>
        <fullName evidence="2">DUF4173 domain-containing protein</fullName>
    </submittedName>
</protein>
<dbReference type="Pfam" id="PF13687">
    <property type="entry name" value="DUF4153"/>
    <property type="match status" value="1"/>
</dbReference>
<feature type="transmembrane region" description="Helical" evidence="1">
    <location>
        <begin position="328"/>
        <end position="353"/>
    </location>
</feature>
<reference evidence="2 3" key="1">
    <citation type="submission" date="2019-01" db="EMBL/GenBank/DDBJ databases">
        <authorList>
            <person name="B I."/>
            <person name="Ch S."/>
            <person name="Ch V.R."/>
        </authorList>
    </citation>
    <scope>NUCLEOTIDE SEQUENCE [LARGE SCALE GENOMIC DNA]</scope>
    <source>
        <strain evidence="2 3">JC507</strain>
    </source>
</reference>
<accession>A0ABY2R1F8</accession>
<name>A0ABY2R1F8_9FLAO</name>
<proteinExistence type="predicted"/>
<gene>
    <name evidence="2" type="ORF">EK417_20870</name>
</gene>